<reference evidence="2" key="1">
    <citation type="journal article" date="2023" name="Insect Mol. Biol.">
        <title>Genome sequencing provides insights into the evolution of gene families encoding plant cell wall-degrading enzymes in longhorned beetles.</title>
        <authorList>
            <person name="Shin N.R."/>
            <person name="Okamura Y."/>
            <person name="Kirsch R."/>
            <person name="Pauchet Y."/>
        </authorList>
    </citation>
    <scope>NUCLEOTIDE SEQUENCE</scope>
    <source>
        <strain evidence="2">AMC_N1</strain>
    </source>
</reference>
<keyword evidence="3" id="KW-1185">Reference proteome</keyword>
<evidence type="ECO:0000313" key="3">
    <source>
        <dbReference type="Proteomes" id="UP001162162"/>
    </source>
</evidence>
<evidence type="ECO:0000256" key="1">
    <source>
        <dbReference type="ARBA" id="ARBA00004123"/>
    </source>
</evidence>
<dbReference type="Proteomes" id="UP001162162">
    <property type="component" value="Unassembled WGS sequence"/>
</dbReference>
<accession>A0AAV8XBG6</accession>
<evidence type="ECO:0008006" key="4">
    <source>
        <dbReference type="Google" id="ProtNLM"/>
    </source>
</evidence>
<dbReference type="GO" id="GO:0005634">
    <property type="term" value="C:nucleus"/>
    <property type="evidence" value="ECO:0007669"/>
    <property type="project" value="UniProtKB-SubCell"/>
</dbReference>
<dbReference type="AlphaFoldDB" id="A0AAV8XBG6"/>
<sequence length="160" mass="18065">MSGSVAAVLSEPAVALTGVLIASNLNEKNMVRTYKRKQNVSQRNYSDEDLRIAVNDVKAGRLTIYRASREYNFSYPTVYTNVRGSRGKYKRAKGRPTCLPFTEEEKLANGLKTLEKCGFGLTRKEVLKTVGEYVRSNNIKTSFKDGTPGEDWFIGFKKRH</sequence>
<proteinExistence type="predicted"/>
<comment type="caution">
    <text evidence="2">The sequence shown here is derived from an EMBL/GenBank/DDBJ whole genome shotgun (WGS) entry which is preliminary data.</text>
</comment>
<protein>
    <recommendedName>
        <fullName evidence="4">HTH psq-type domain-containing protein</fullName>
    </recommendedName>
</protein>
<dbReference type="EMBL" id="JAPWTK010000832">
    <property type="protein sequence ID" value="KAJ8935809.1"/>
    <property type="molecule type" value="Genomic_DNA"/>
</dbReference>
<evidence type="ECO:0000313" key="2">
    <source>
        <dbReference type="EMBL" id="KAJ8935809.1"/>
    </source>
</evidence>
<dbReference type="InterPro" id="IPR009057">
    <property type="entry name" value="Homeodomain-like_sf"/>
</dbReference>
<organism evidence="2 3">
    <name type="scientific">Aromia moschata</name>
    <dbReference type="NCBI Taxonomy" id="1265417"/>
    <lineage>
        <taxon>Eukaryota</taxon>
        <taxon>Metazoa</taxon>
        <taxon>Ecdysozoa</taxon>
        <taxon>Arthropoda</taxon>
        <taxon>Hexapoda</taxon>
        <taxon>Insecta</taxon>
        <taxon>Pterygota</taxon>
        <taxon>Neoptera</taxon>
        <taxon>Endopterygota</taxon>
        <taxon>Coleoptera</taxon>
        <taxon>Polyphaga</taxon>
        <taxon>Cucujiformia</taxon>
        <taxon>Chrysomeloidea</taxon>
        <taxon>Cerambycidae</taxon>
        <taxon>Cerambycinae</taxon>
        <taxon>Callichromatini</taxon>
        <taxon>Aromia</taxon>
    </lineage>
</organism>
<dbReference type="SUPFAM" id="SSF46689">
    <property type="entry name" value="Homeodomain-like"/>
    <property type="match status" value="1"/>
</dbReference>
<gene>
    <name evidence="2" type="ORF">NQ318_023363</name>
</gene>
<comment type="subcellular location">
    <subcellularLocation>
        <location evidence="1">Nucleus</location>
    </subcellularLocation>
</comment>
<dbReference type="Gene3D" id="1.10.10.60">
    <property type="entry name" value="Homeodomain-like"/>
    <property type="match status" value="1"/>
</dbReference>
<name>A0AAV8XBG6_9CUCU</name>